<feature type="region of interest" description="Disordered" evidence="5">
    <location>
        <begin position="548"/>
        <end position="572"/>
    </location>
</feature>
<reference evidence="9" key="1">
    <citation type="journal article" date="2019" name="Int. J. Syst. Evol. Microbiol.">
        <title>The Global Catalogue of Microorganisms (GCM) 10K type strain sequencing project: providing services to taxonomists for standard genome sequencing and annotation.</title>
        <authorList>
            <consortium name="The Broad Institute Genomics Platform"/>
            <consortium name="The Broad Institute Genome Sequencing Center for Infectious Disease"/>
            <person name="Wu L."/>
            <person name="Ma J."/>
        </authorList>
    </citation>
    <scope>NUCLEOTIDE SEQUENCE [LARGE SCALE GENOMIC DNA]</scope>
    <source>
        <strain evidence="9">JCM 3369</strain>
    </source>
</reference>
<evidence type="ECO:0000256" key="2">
    <source>
        <dbReference type="ARBA" id="ARBA00022525"/>
    </source>
</evidence>
<feature type="domain" description="Gram-positive cocci surface proteins LPxTG" evidence="7">
    <location>
        <begin position="569"/>
        <end position="600"/>
    </location>
</feature>
<gene>
    <name evidence="8" type="ORF">ACFO3F_11690</name>
</gene>
<feature type="transmembrane region" description="Helical" evidence="6">
    <location>
        <begin position="577"/>
        <end position="595"/>
    </location>
</feature>
<evidence type="ECO:0000256" key="6">
    <source>
        <dbReference type="SAM" id="Phobius"/>
    </source>
</evidence>
<dbReference type="InterPro" id="IPR019931">
    <property type="entry name" value="LPXTG_anchor"/>
</dbReference>
<keyword evidence="4" id="KW-0572">Peptidoglycan-anchor</keyword>
<dbReference type="EMBL" id="JBHSGF010000007">
    <property type="protein sequence ID" value="MFC4555911.1"/>
    <property type="molecule type" value="Genomic_DNA"/>
</dbReference>
<keyword evidence="6" id="KW-1133">Transmembrane helix</keyword>
<dbReference type="Pfam" id="PF08341">
    <property type="entry name" value="TED"/>
    <property type="match status" value="1"/>
</dbReference>
<sequence>MRAGTDDHVVRRRGVLARLGAAVTTAVLVVLALGPTAQASFDPDGVATGPRGDMTDLTITGVEAGAPVRGATAPEGFDPLAGYPDAPPLGSTRNDKSFIGTIIATDTLTGQEALTYCIEINVATQVGINYVRATWDEANVPNLGYVAYILDGYYPATDEPAAAPTVDERAAAVQAAIWYFTDDYVVDADEPLRPWVAAIVADALTNGPRAEPVEPAFEVTPQVMRAPATGEIVGPFTVTADGPATLRSVGVEVFTDPEGTAALPDGAVVEPGAELWARSVSAETPQYFVLERALTVLESTVYVYDGTNPGRQNAQKLVLAEPTSLVRRAQAVLEPYAAGSLELTKVITGDGAGLQSDVLLDVVCTFPGSEDTLTRTVTVPAGTAAGAHPQTVSGLPAEGECTVTERDDGDNGRVAVSATSVEPASVVVSADSGAAVTVTNDYAVAVGALQVSKSITGPRAGHQGPITLQVTCEAPDGPSETVVELPAGLDAGVHAAVEITDVPAGTECTVTETGTGETPGAVLLSSAVDPDPVTVVEEETAHVLVTNEYGTASATPDSPSAPSDGGGRLPETGADPAALALLVGLLTVAGAGLLARRATS</sequence>
<dbReference type="InterPro" id="IPR013552">
    <property type="entry name" value="Thioester_dom"/>
</dbReference>
<keyword evidence="2" id="KW-0964">Secreted</keyword>
<keyword evidence="3" id="KW-0732">Signal</keyword>
<evidence type="ECO:0000259" key="7">
    <source>
        <dbReference type="PROSITE" id="PS50847"/>
    </source>
</evidence>
<feature type="compositionally biased region" description="Low complexity" evidence="5">
    <location>
        <begin position="550"/>
        <end position="563"/>
    </location>
</feature>
<dbReference type="Proteomes" id="UP001595955">
    <property type="component" value="Unassembled WGS sequence"/>
</dbReference>
<dbReference type="PROSITE" id="PS51318">
    <property type="entry name" value="TAT"/>
    <property type="match status" value="1"/>
</dbReference>
<accession>A0ABV9DB85</accession>
<evidence type="ECO:0000256" key="1">
    <source>
        <dbReference type="ARBA" id="ARBA00022512"/>
    </source>
</evidence>
<evidence type="ECO:0000313" key="8">
    <source>
        <dbReference type="EMBL" id="MFC4555911.1"/>
    </source>
</evidence>
<evidence type="ECO:0000313" key="9">
    <source>
        <dbReference type="Proteomes" id="UP001595955"/>
    </source>
</evidence>
<dbReference type="PROSITE" id="PS50847">
    <property type="entry name" value="GRAM_POS_ANCHORING"/>
    <property type="match status" value="1"/>
</dbReference>
<evidence type="ECO:0000256" key="3">
    <source>
        <dbReference type="ARBA" id="ARBA00022729"/>
    </source>
</evidence>
<keyword evidence="1" id="KW-0134">Cell wall</keyword>
<proteinExistence type="predicted"/>
<keyword evidence="6" id="KW-0472">Membrane</keyword>
<protein>
    <submittedName>
        <fullName evidence="8">Thioester domain-containing protein</fullName>
    </submittedName>
</protein>
<dbReference type="InterPro" id="IPR046022">
    <property type="entry name" value="DUF5979"/>
</dbReference>
<evidence type="ECO:0000256" key="5">
    <source>
        <dbReference type="SAM" id="MobiDB-lite"/>
    </source>
</evidence>
<evidence type="ECO:0000256" key="4">
    <source>
        <dbReference type="ARBA" id="ARBA00023088"/>
    </source>
</evidence>
<dbReference type="InterPro" id="IPR006311">
    <property type="entry name" value="TAT_signal"/>
</dbReference>
<comment type="caution">
    <text evidence="8">The sequence shown here is derived from an EMBL/GenBank/DDBJ whole genome shotgun (WGS) entry which is preliminary data.</text>
</comment>
<dbReference type="NCBIfam" id="TIGR01167">
    <property type="entry name" value="LPXTG_anchor"/>
    <property type="match status" value="1"/>
</dbReference>
<keyword evidence="6" id="KW-0812">Transmembrane</keyword>
<dbReference type="RefSeq" id="WP_164471408.1">
    <property type="nucleotide sequence ID" value="NZ_CP033325.1"/>
</dbReference>
<organism evidence="8 9">
    <name type="scientific">Georgenia faecalis</name>
    <dbReference type="NCBI Taxonomy" id="2483799"/>
    <lineage>
        <taxon>Bacteria</taxon>
        <taxon>Bacillati</taxon>
        <taxon>Actinomycetota</taxon>
        <taxon>Actinomycetes</taxon>
        <taxon>Micrococcales</taxon>
        <taxon>Bogoriellaceae</taxon>
        <taxon>Georgenia</taxon>
    </lineage>
</organism>
<dbReference type="Pfam" id="PF19407">
    <property type="entry name" value="DUF5979"/>
    <property type="match status" value="2"/>
</dbReference>
<keyword evidence="9" id="KW-1185">Reference proteome</keyword>
<name>A0ABV9DB85_9MICO</name>